<evidence type="ECO:0000313" key="2">
    <source>
        <dbReference type="EMBL" id="BAN03031.1"/>
    </source>
</evidence>
<evidence type="ECO:0000313" key="3">
    <source>
        <dbReference type="Proteomes" id="UP000011863"/>
    </source>
</evidence>
<keyword evidence="1" id="KW-0732">Signal</keyword>
<proteinExistence type="predicted"/>
<organism evidence="2 3">
    <name type="scientific">Ilumatobacter coccineus (strain NBRC 103263 / KCTC 29153 / YM16-304)</name>
    <dbReference type="NCBI Taxonomy" id="1313172"/>
    <lineage>
        <taxon>Bacteria</taxon>
        <taxon>Bacillati</taxon>
        <taxon>Actinomycetota</taxon>
        <taxon>Acidimicrobiia</taxon>
        <taxon>Acidimicrobiales</taxon>
        <taxon>Ilumatobacteraceae</taxon>
        <taxon>Ilumatobacter</taxon>
    </lineage>
</organism>
<evidence type="ECO:0000256" key="1">
    <source>
        <dbReference type="SAM" id="SignalP"/>
    </source>
</evidence>
<accession>A0A6C7E995</accession>
<feature type="chain" id="PRO_5039122396" evidence="1">
    <location>
        <begin position="28"/>
        <end position="804"/>
    </location>
</feature>
<feature type="signal peptide" evidence="1">
    <location>
        <begin position="1"/>
        <end position="27"/>
    </location>
</feature>
<name>A0A6C7E995_ILUCY</name>
<sequence>MKHWSYARRAVMSAAVTIAFIVPVGVARQADASLVPSPASSGVTFDPFPGTVGIADTAAAHHPTRDEYLVATHSASGVRSIVVSIVSGDGTIVVAPFALHVSPGSGSGSVGSPVDTRLDVEYNPSADEYLVSFVMSAPRPGIAGSTPRVVAQRVGPTGTLIGGITPISAVSSSDFRCTANHHDVTVDAATGDYVLAYAVGMFFATLDPCEDLSGQHKTTVARVSPTLAVGPRIDLPGRFANGNDSFTSIAPHPTTGDFMIGRLDSDGGRFTLVGPGLTVKADESIDVALPDVGNFPAYVAVAADAMSGKWLAIARGTQGTKTMVLDADGSVDTPAAVRFEGSVDRLEGIGNGIFVGPGSGKVRQLDLSGNVVSELVLPADGGGSEPGEVTPAGDGRFLAVARVLVGFVPAAAIELVGVQPATLPLSPSRIADTRRASSAQTVDGDFLGGGPIDGGRDLELVVAGRAGVPDDATAAMLNIAAAGATTGGYITAYPCGSERPTTSNLNFSAGAPASAGAYVALSDAGTTCLFASTTTEMIIDVTGYVPGTASITSIVPERLLETRPGQANGTVDGDEEGEGRLGSGVIELPVAGRGSVDAEASAVMINITAVRPDSQLFVTAFPCGQPQPTAANLNVAAGGSTNNLAFARIGIDGKVCLFTSGPTDLIVDVSAFVPAVGSLVSINPERFVETRVGEETIDGRDQFGRRLGAEQSFNFLAVAGRSGVPSEAKGVMLNVAAIKPLTAGFITVYPCGDRPNTASVNYAAGSVTSNAVFVALSDPDGWICVFTSAETDLAIDVVGYTTDG</sequence>
<keyword evidence="3" id="KW-1185">Reference proteome</keyword>
<protein>
    <submittedName>
        <fullName evidence="2">Uncharacterized protein</fullName>
    </submittedName>
</protein>
<dbReference type="EMBL" id="AP012057">
    <property type="protein sequence ID" value="BAN03031.1"/>
    <property type="molecule type" value="Genomic_DNA"/>
</dbReference>
<gene>
    <name evidence="2" type="ORF">YM304_27170</name>
</gene>
<dbReference type="KEGG" id="aym:YM304_27170"/>
<reference evidence="2 3" key="1">
    <citation type="journal article" date="2013" name="Int. J. Syst. Evol. Microbiol.">
        <title>Ilumatobacter nonamiense sp. nov. and Ilumatobacter coccineum sp. nov., isolated from seashore sand.</title>
        <authorList>
            <person name="Matsumoto A."/>
            <person name="Kasai H."/>
            <person name="Matsuo Y."/>
            <person name="Shizuri Y."/>
            <person name="Ichikawa N."/>
            <person name="Fujita N."/>
            <person name="Omura S."/>
            <person name="Takahashi Y."/>
        </authorList>
    </citation>
    <scope>NUCLEOTIDE SEQUENCE [LARGE SCALE GENOMIC DNA]</scope>
    <source>
        <strain evidence="3">NBRC 103263 / KCTC 29153 / YM16-304</strain>
    </source>
</reference>
<dbReference type="OrthoDB" id="3402930at2"/>
<dbReference type="RefSeq" id="WP_015442278.1">
    <property type="nucleotide sequence ID" value="NC_020520.1"/>
</dbReference>
<dbReference type="Proteomes" id="UP000011863">
    <property type="component" value="Chromosome"/>
</dbReference>
<dbReference type="AlphaFoldDB" id="A0A6C7E995"/>